<gene>
    <name evidence="2" type="ORF">SARC_02132</name>
</gene>
<evidence type="ECO:0000313" key="3">
    <source>
        <dbReference type="Proteomes" id="UP000054560"/>
    </source>
</evidence>
<feature type="region of interest" description="Disordered" evidence="1">
    <location>
        <begin position="94"/>
        <end position="324"/>
    </location>
</feature>
<feature type="compositionally biased region" description="Basic and acidic residues" evidence="1">
    <location>
        <begin position="243"/>
        <end position="267"/>
    </location>
</feature>
<feature type="compositionally biased region" description="Polar residues" evidence="1">
    <location>
        <begin position="268"/>
        <end position="281"/>
    </location>
</feature>
<evidence type="ECO:0000313" key="2">
    <source>
        <dbReference type="EMBL" id="KNC85683.1"/>
    </source>
</evidence>
<dbReference type="GeneID" id="25902636"/>
<organism evidence="2 3">
    <name type="scientific">Sphaeroforma arctica JP610</name>
    <dbReference type="NCBI Taxonomy" id="667725"/>
    <lineage>
        <taxon>Eukaryota</taxon>
        <taxon>Ichthyosporea</taxon>
        <taxon>Ichthyophonida</taxon>
        <taxon>Sphaeroforma</taxon>
    </lineage>
</organism>
<evidence type="ECO:0000256" key="1">
    <source>
        <dbReference type="SAM" id="MobiDB-lite"/>
    </source>
</evidence>
<feature type="compositionally biased region" description="Acidic residues" evidence="1">
    <location>
        <begin position="99"/>
        <end position="111"/>
    </location>
</feature>
<dbReference type="EMBL" id="KQ241689">
    <property type="protein sequence ID" value="KNC85683.1"/>
    <property type="molecule type" value="Genomic_DNA"/>
</dbReference>
<dbReference type="Proteomes" id="UP000054560">
    <property type="component" value="Unassembled WGS sequence"/>
</dbReference>
<feature type="compositionally biased region" description="Acidic residues" evidence="1">
    <location>
        <begin position="185"/>
        <end position="197"/>
    </location>
</feature>
<sequence>MLRCVLVGVAYLTIKVFEPTAIQPVDLKDAQEAMERNIARTSRSSAVSGSNFPFITYPDGSDGAIIRIGNIAVMLSNASSLAALFTTRRLQNALRGTDGSDDSDEEEDEGEPHDTPMNEDNNSDADSDLHPTAVAGSDSDEHSNDHSNSDGDDSGDVCGEPNPAAPVPADGMDRDSRGMSHGQDESEDEGDEQDLDPGEGSTRGMSMSSSAMRALSNVGERPGKPTTRTRVGAGAMWSGRVQASRERQRERERERQRHRGASGERRVSAQTRAPVYSSTSPPYRRPRATTAEAHAQNATDVARTRTDADDMDVDAEEVEHDDKP</sequence>
<keyword evidence="3" id="KW-1185">Reference proteome</keyword>
<dbReference type="RefSeq" id="XP_014159585.1">
    <property type="nucleotide sequence ID" value="XM_014304110.1"/>
</dbReference>
<feature type="compositionally biased region" description="Acidic residues" evidence="1">
    <location>
        <begin position="309"/>
        <end position="324"/>
    </location>
</feature>
<protein>
    <submittedName>
        <fullName evidence="2">Uncharacterized protein</fullName>
    </submittedName>
</protein>
<feature type="compositionally biased region" description="Basic and acidic residues" evidence="1">
    <location>
        <begin position="139"/>
        <end position="149"/>
    </location>
</feature>
<accession>A0A0L0GBR2</accession>
<proteinExistence type="predicted"/>
<name>A0A0L0GBR2_9EUKA</name>
<feature type="compositionally biased region" description="Basic and acidic residues" evidence="1">
    <location>
        <begin position="171"/>
        <end position="184"/>
    </location>
</feature>
<reference evidence="2 3" key="1">
    <citation type="submission" date="2011-02" db="EMBL/GenBank/DDBJ databases">
        <title>The Genome Sequence of Sphaeroforma arctica JP610.</title>
        <authorList>
            <consortium name="The Broad Institute Genome Sequencing Platform"/>
            <person name="Russ C."/>
            <person name="Cuomo C."/>
            <person name="Young S.K."/>
            <person name="Zeng Q."/>
            <person name="Gargeya S."/>
            <person name="Alvarado L."/>
            <person name="Berlin A."/>
            <person name="Chapman S.B."/>
            <person name="Chen Z."/>
            <person name="Freedman E."/>
            <person name="Gellesch M."/>
            <person name="Goldberg J."/>
            <person name="Griggs A."/>
            <person name="Gujja S."/>
            <person name="Heilman E."/>
            <person name="Heiman D."/>
            <person name="Howarth C."/>
            <person name="Mehta T."/>
            <person name="Neiman D."/>
            <person name="Pearson M."/>
            <person name="Roberts A."/>
            <person name="Saif S."/>
            <person name="Shea T."/>
            <person name="Shenoy N."/>
            <person name="Sisk P."/>
            <person name="Stolte C."/>
            <person name="Sykes S."/>
            <person name="White J."/>
            <person name="Yandava C."/>
            <person name="Burger G."/>
            <person name="Gray M.W."/>
            <person name="Holland P.W.H."/>
            <person name="King N."/>
            <person name="Lang F.B.F."/>
            <person name="Roger A.J."/>
            <person name="Ruiz-Trillo I."/>
            <person name="Haas B."/>
            <person name="Nusbaum C."/>
            <person name="Birren B."/>
        </authorList>
    </citation>
    <scope>NUCLEOTIDE SEQUENCE [LARGE SCALE GENOMIC DNA]</scope>
    <source>
        <strain evidence="2 3">JP610</strain>
    </source>
</reference>
<feature type="compositionally biased region" description="Low complexity" evidence="1">
    <location>
        <begin position="200"/>
        <end position="216"/>
    </location>
</feature>
<dbReference type="AlphaFoldDB" id="A0A0L0GBR2"/>